<dbReference type="Proteomes" id="UP000244910">
    <property type="component" value="Chromosome"/>
</dbReference>
<dbReference type="AlphaFoldDB" id="A0A2U8DSH3"/>
<dbReference type="RefSeq" id="WP_032076844.1">
    <property type="nucleotide sequence ID" value="NZ_CP020953.1"/>
</dbReference>
<organism evidence="1 2">
    <name type="scientific">Clostridium drakei</name>
    <dbReference type="NCBI Taxonomy" id="332101"/>
    <lineage>
        <taxon>Bacteria</taxon>
        <taxon>Bacillati</taxon>
        <taxon>Bacillota</taxon>
        <taxon>Clostridia</taxon>
        <taxon>Eubacteriales</taxon>
        <taxon>Clostridiaceae</taxon>
        <taxon>Clostridium</taxon>
    </lineage>
</organism>
<dbReference type="KEGG" id="cdrk:B9W14_14780"/>
<evidence type="ECO:0000313" key="1">
    <source>
        <dbReference type="EMBL" id="AWI05713.1"/>
    </source>
</evidence>
<keyword evidence="2" id="KW-1185">Reference proteome</keyword>
<name>A0A2U8DSH3_9CLOT</name>
<gene>
    <name evidence="1" type="ORF">B9W14_14780</name>
</gene>
<evidence type="ECO:0000313" key="2">
    <source>
        <dbReference type="Proteomes" id="UP000244910"/>
    </source>
</evidence>
<proteinExistence type="predicted"/>
<protein>
    <submittedName>
        <fullName evidence="1">Uncharacterized protein</fullName>
    </submittedName>
</protein>
<accession>A0A2U8DSH3</accession>
<sequence length="118" mass="13341">MYPKDIDKYYQGCVYLGPNKKVTTITFHLKGKLYKSQFFNSKQILGTIEIGGNKYTTDLSKSNSPHFIGSSSFGNNDFIVRLSDDFESIDMTGMTNTTIAIMFAPAKDKEDYIIVQKN</sequence>
<reference evidence="2" key="1">
    <citation type="submission" date="2017-04" db="EMBL/GenBank/DDBJ databases">
        <authorList>
            <person name="Song Y."/>
            <person name="Cho B.-K."/>
        </authorList>
    </citation>
    <scope>NUCLEOTIDE SEQUENCE [LARGE SCALE GENOMIC DNA]</scope>
    <source>
        <strain evidence="2">SL1</strain>
    </source>
</reference>
<dbReference type="EMBL" id="CP020953">
    <property type="protein sequence ID" value="AWI05713.1"/>
    <property type="molecule type" value="Genomic_DNA"/>
</dbReference>